<feature type="domain" description="Type I restriction modification DNA specificity" evidence="5">
    <location>
        <begin position="135"/>
        <end position="315"/>
    </location>
</feature>
<accession>H7FZT5</accession>
<keyword evidence="3" id="KW-0238">DNA-binding</keyword>
<dbReference type="InterPro" id="IPR000055">
    <property type="entry name" value="Restrct_endonuc_typeI_TRD"/>
</dbReference>
<evidence type="ECO:0000313" key="7">
    <source>
        <dbReference type="Proteomes" id="UP000003657"/>
    </source>
</evidence>
<feature type="domain" description="Type I restriction modification DNA specificity" evidence="5">
    <location>
        <begin position="24"/>
        <end position="105"/>
    </location>
</feature>
<dbReference type="PANTHER" id="PTHR30408:SF12">
    <property type="entry name" value="TYPE I RESTRICTION ENZYME MJAVIII SPECIFICITY SUBUNIT"/>
    <property type="match status" value="1"/>
</dbReference>
<evidence type="ECO:0000313" key="6">
    <source>
        <dbReference type="EMBL" id="EIA32327.1"/>
    </source>
</evidence>
<dbReference type="EMBL" id="AICL01000004">
    <property type="protein sequence ID" value="EIA32327.1"/>
    <property type="molecule type" value="Genomic_DNA"/>
</dbReference>
<dbReference type="Gene3D" id="3.90.220.20">
    <property type="entry name" value="DNA methylase specificity domains"/>
    <property type="match status" value="2"/>
</dbReference>
<dbReference type="InterPro" id="IPR052021">
    <property type="entry name" value="Type-I_RS_S_subunit"/>
</dbReference>
<dbReference type="REBASE" id="48761">
    <property type="entry name" value="S4.Lsa51ORF5828P"/>
</dbReference>
<dbReference type="PANTHER" id="PTHR30408">
    <property type="entry name" value="TYPE-1 RESTRICTION ENZYME ECOKI SPECIFICITY PROTEIN"/>
    <property type="match status" value="1"/>
</dbReference>
<organism evidence="6 7">
    <name type="scientific">Ligilactobacillus salivarius SMXD51</name>
    <dbReference type="NCBI Taxonomy" id="1108963"/>
    <lineage>
        <taxon>Bacteria</taxon>
        <taxon>Bacillati</taxon>
        <taxon>Bacillota</taxon>
        <taxon>Bacilli</taxon>
        <taxon>Lactobacillales</taxon>
        <taxon>Lactobacillaceae</taxon>
        <taxon>Ligilactobacillus</taxon>
    </lineage>
</organism>
<dbReference type="Proteomes" id="UP000003657">
    <property type="component" value="Unassembled WGS sequence"/>
</dbReference>
<proteinExistence type="inferred from homology"/>
<gene>
    <name evidence="6" type="ORF">SMXD51_05838</name>
</gene>
<dbReference type="GO" id="GO:0003677">
    <property type="term" value="F:DNA binding"/>
    <property type="evidence" value="ECO:0007669"/>
    <property type="project" value="UniProtKB-KW"/>
</dbReference>
<dbReference type="RefSeq" id="WP_003710186.1">
    <property type="nucleotide sequence ID" value="NZ_AICL01000004.1"/>
</dbReference>
<dbReference type="InterPro" id="IPR044946">
    <property type="entry name" value="Restrct_endonuc_typeI_TRD_sf"/>
</dbReference>
<dbReference type="Gene3D" id="1.10.287.1120">
    <property type="entry name" value="Bipartite methylase S protein"/>
    <property type="match status" value="1"/>
</dbReference>
<keyword evidence="2" id="KW-0680">Restriction system</keyword>
<dbReference type="HOGENOM" id="CLU_021095_0_2_9"/>
<dbReference type="PATRIC" id="fig|1108963.3.peg.643"/>
<evidence type="ECO:0000256" key="3">
    <source>
        <dbReference type="ARBA" id="ARBA00023125"/>
    </source>
</evidence>
<evidence type="ECO:0000256" key="4">
    <source>
        <dbReference type="SAM" id="Coils"/>
    </source>
</evidence>
<dbReference type="Pfam" id="PF01420">
    <property type="entry name" value="Methylase_S"/>
    <property type="match status" value="2"/>
</dbReference>
<feature type="coiled-coil region" evidence="4">
    <location>
        <begin position="296"/>
        <end position="323"/>
    </location>
</feature>
<dbReference type="GO" id="GO:0009307">
    <property type="term" value="P:DNA restriction-modification system"/>
    <property type="evidence" value="ECO:0007669"/>
    <property type="project" value="UniProtKB-KW"/>
</dbReference>
<comment type="caution">
    <text evidence="6">The sequence shown here is derived from an EMBL/GenBank/DDBJ whole genome shotgun (WGS) entry which is preliminary data.</text>
</comment>
<reference evidence="6 7" key="1">
    <citation type="journal article" date="2012" name="J. Bacteriol.">
        <title>Genome Sequence of Lactobacillus salivarius SMXD51, a Potential Probiotic Strain Isolated from Chicken Cecum, Showing Anti-Campylobacter Activity.</title>
        <authorList>
            <person name="Kergourlay G."/>
            <person name="Messaoudi S."/>
            <person name="Dousset X."/>
            <person name="Prevost H."/>
        </authorList>
    </citation>
    <scope>NUCLEOTIDE SEQUENCE [LARGE SCALE GENOMIC DNA]</scope>
    <source>
        <strain evidence="6 7">SMXD51</strain>
    </source>
</reference>
<evidence type="ECO:0000259" key="5">
    <source>
        <dbReference type="Pfam" id="PF01420"/>
    </source>
</evidence>
<evidence type="ECO:0000256" key="2">
    <source>
        <dbReference type="ARBA" id="ARBA00022747"/>
    </source>
</evidence>
<comment type="similarity">
    <text evidence="1">Belongs to the type-I restriction system S methylase family.</text>
</comment>
<sequence length="326" mass="38122">MRSFQGGFETSYLTGITSPAYTIFNFIDNQSQNHMFWQYLFKRKNFINSLKKVTFGIRDGKAISFSQFGDVKVEYPDFDEQKHIAITLNKIDDTIQLHERKCEELALIKKALLQKLFPKKDEIKPEVRYKNFSDAWEQRKLGEVGKTFTGLSGKTKEDFGHGDAYFVTYMNVYSNPISDLNMVENVEIDTKQQEVKKGDVFFTTSSETPEEVGMSSVWLGEEPHIYLNSFCFGFRPTGNMFNPYYLAYLLRSNNIRNKMMILAQGISRYNISKNKVMKLDITIPNIREQQKIGEFFKQLDSLIALHQRKLERLKQLKKFLLQNMFI</sequence>
<keyword evidence="4" id="KW-0175">Coiled coil</keyword>
<evidence type="ECO:0000256" key="1">
    <source>
        <dbReference type="ARBA" id="ARBA00010923"/>
    </source>
</evidence>
<protein>
    <submittedName>
        <fullName evidence="6">Type IC specificity subunit</fullName>
    </submittedName>
</protein>
<name>H7FZT5_9LACO</name>
<dbReference type="AlphaFoldDB" id="H7FZT5"/>
<dbReference type="SUPFAM" id="SSF116734">
    <property type="entry name" value="DNA methylase specificity domain"/>
    <property type="match status" value="2"/>
</dbReference>